<evidence type="ECO:0000256" key="2">
    <source>
        <dbReference type="ARBA" id="ARBA00005507"/>
    </source>
</evidence>
<gene>
    <name evidence="9" type="ORF">LUZ62_038536</name>
</gene>
<dbReference type="PANTHER" id="PTHR31052">
    <property type="entry name" value="COBRA-LIKE PROTEIN 7"/>
    <property type="match status" value="1"/>
</dbReference>
<dbReference type="Pfam" id="PF04833">
    <property type="entry name" value="COBRA"/>
    <property type="match status" value="1"/>
</dbReference>
<keyword evidence="5" id="KW-0472">Membrane</keyword>
<comment type="caution">
    <text evidence="9">The sequence shown here is derived from an EMBL/GenBank/DDBJ whole genome shotgun (WGS) entry which is preliminary data.</text>
</comment>
<keyword evidence="10" id="KW-1185">Reference proteome</keyword>
<comment type="similarity">
    <text evidence="2">Belongs to the COBRA family.</text>
</comment>
<dbReference type="Proteomes" id="UP001140206">
    <property type="component" value="Chromosome 2"/>
</dbReference>
<dbReference type="Pfam" id="PF25079">
    <property type="entry name" value="COB_C"/>
    <property type="match status" value="1"/>
</dbReference>
<feature type="chain" id="PRO_5044012362" evidence="7">
    <location>
        <begin position="24"/>
        <end position="744"/>
    </location>
</feature>
<comment type="subcellular location">
    <subcellularLocation>
        <location evidence="1">Cell membrane</location>
    </subcellularLocation>
</comment>
<evidence type="ECO:0000256" key="6">
    <source>
        <dbReference type="ARBA" id="ARBA00023180"/>
    </source>
</evidence>
<proteinExistence type="inferred from homology"/>
<dbReference type="AlphaFoldDB" id="A0AAV8F6T2"/>
<protein>
    <submittedName>
        <fullName evidence="9">Protein COBRA</fullName>
    </submittedName>
</protein>
<dbReference type="InterPro" id="IPR006918">
    <property type="entry name" value="COBRA_pln"/>
</dbReference>
<evidence type="ECO:0000256" key="5">
    <source>
        <dbReference type="ARBA" id="ARBA00023136"/>
    </source>
</evidence>
<feature type="signal peptide" evidence="7">
    <location>
        <begin position="1"/>
        <end position="23"/>
    </location>
</feature>
<accession>A0AAV8F6T2</accession>
<dbReference type="EMBL" id="JAMFTS010000002">
    <property type="protein sequence ID" value="KAJ4787290.1"/>
    <property type="molecule type" value="Genomic_DNA"/>
</dbReference>
<reference evidence="9" key="1">
    <citation type="submission" date="2022-08" db="EMBL/GenBank/DDBJ databases">
        <authorList>
            <person name="Marques A."/>
        </authorList>
    </citation>
    <scope>NUCLEOTIDE SEQUENCE</scope>
    <source>
        <strain evidence="9">RhyPub2mFocal</strain>
        <tissue evidence="9">Leaves</tissue>
    </source>
</reference>
<feature type="domain" description="COBRA C-terminal" evidence="8">
    <location>
        <begin position="415"/>
        <end position="625"/>
    </location>
</feature>
<dbReference type="PANTHER" id="PTHR31052:SF2">
    <property type="entry name" value="COBRA-LIKE PROTEIN 10"/>
    <property type="match status" value="1"/>
</dbReference>
<evidence type="ECO:0000256" key="3">
    <source>
        <dbReference type="ARBA" id="ARBA00022475"/>
    </source>
</evidence>
<name>A0AAV8F6T2_9POAL</name>
<dbReference type="GO" id="GO:0010215">
    <property type="term" value="P:cellulose microfibril organization"/>
    <property type="evidence" value="ECO:0007669"/>
    <property type="project" value="InterPro"/>
</dbReference>
<keyword evidence="4 7" id="KW-0732">Signal</keyword>
<dbReference type="InterPro" id="IPR056900">
    <property type="entry name" value="COB_C"/>
</dbReference>
<evidence type="ECO:0000313" key="10">
    <source>
        <dbReference type="Proteomes" id="UP001140206"/>
    </source>
</evidence>
<evidence type="ECO:0000259" key="8">
    <source>
        <dbReference type="Pfam" id="PF25079"/>
    </source>
</evidence>
<evidence type="ECO:0000256" key="1">
    <source>
        <dbReference type="ARBA" id="ARBA00004236"/>
    </source>
</evidence>
<organism evidence="9 10">
    <name type="scientific">Rhynchospora pubera</name>
    <dbReference type="NCBI Taxonomy" id="906938"/>
    <lineage>
        <taxon>Eukaryota</taxon>
        <taxon>Viridiplantae</taxon>
        <taxon>Streptophyta</taxon>
        <taxon>Embryophyta</taxon>
        <taxon>Tracheophyta</taxon>
        <taxon>Spermatophyta</taxon>
        <taxon>Magnoliopsida</taxon>
        <taxon>Liliopsida</taxon>
        <taxon>Poales</taxon>
        <taxon>Cyperaceae</taxon>
        <taxon>Cyperoideae</taxon>
        <taxon>Rhynchosporeae</taxon>
        <taxon>Rhynchospora</taxon>
    </lineage>
</organism>
<dbReference type="GO" id="GO:0005886">
    <property type="term" value="C:plasma membrane"/>
    <property type="evidence" value="ECO:0007669"/>
    <property type="project" value="UniProtKB-SubCell"/>
</dbReference>
<keyword evidence="3" id="KW-1003">Cell membrane</keyword>
<evidence type="ECO:0000313" key="9">
    <source>
        <dbReference type="EMBL" id="KAJ4787290.1"/>
    </source>
</evidence>
<keyword evidence="6" id="KW-0325">Glycoprotein</keyword>
<evidence type="ECO:0000256" key="4">
    <source>
        <dbReference type="ARBA" id="ARBA00022729"/>
    </source>
</evidence>
<sequence length="744" mass="82818">MRFHSWPQQIFLGLCLLFATLSAQDYDNSDNTPAIPALDTCNGVFFTYNFIERAKEFPHVKNASAQAYAFKAQATVLNTMSENLKAWKMFIGFQNNEILVNTDGAVVMDGLEFPAHVGNGTTISGYPMSDLMNAIDTAGDLNQIQAKIDIKGTQFGVKPPRTPMPKTIKLVNNGFRCPRPTKKGSQMHVCCVKDPKFKNEANVTKFLPRQKADLTIAYDVLQSYGNNYLAQVTIDNWSPLGRLDNWNLTWEWMRGEFIYSMRGAYTLKRNSASCIYGQAASYYTTFDFSPVMSCEKKPIIVDLPPERAKDKDIGNLPFCCKNGTILPSLMNETLSKAIFQLQVYKMPPDLNRTILHPPQKWKIEGELNPTYKCGPPIRVSPMEFPDPSGLISNTIAVASWQIGCNITRPVERKSRCCVSFSAYYNDSVLPCNTCACGCSDAMACDPDAQPLLLPSEALLLPFENRTKKALAWTKLKHRHAPNPLPCSDNCGVSINWHIISNYRHGWSARITLFNWKDYTFKDWFTAVQLSPNAFLGYENVYSFHGTKLNTTNDTLFLQGLEGLNYLLPETDGKNPKIDPRVPGKQQSVISFTKKNTPDIKIAHGDGFPVKVFFDGEECALPDEIPRGDGVRISVGLLRLLLIVIVVFLKIFECVPCILRRTDGDGASESPPLLNPTSLSLYRNGALSLYLSPNPIGSARSKVFSPRNLTSVKCSVSSTATSPSANALKEYAVKSIKARQSDDRG</sequence>
<evidence type="ECO:0000256" key="7">
    <source>
        <dbReference type="SAM" id="SignalP"/>
    </source>
</evidence>